<dbReference type="GO" id="GO:0005975">
    <property type="term" value="P:carbohydrate metabolic process"/>
    <property type="evidence" value="ECO:0007669"/>
    <property type="project" value="InterPro"/>
</dbReference>
<dbReference type="SUPFAM" id="SSF88713">
    <property type="entry name" value="Glycoside hydrolase/deacetylase"/>
    <property type="match status" value="1"/>
</dbReference>
<dbReference type="RefSeq" id="XP_014173983.1">
    <property type="nucleotide sequence ID" value="XM_014318508.1"/>
</dbReference>
<dbReference type="PANTHER" id="PTHR47561:SF1">
    <property type="entry name" value="POLYSACCHARIDE DEACETYLASE FAMILY PROTEIN (AFU_ORTHOLOGUE AFUA_6G05030)"/>
    <property type="match status" value="1"/>
</dbReference>
<dbReference type="eggNOG" id="ENOG502QU9T">
    <property type="taxonomic scope" value="Eukaryota"/>
</dbReference>
<accession>F0XEX7</accession>
<dbReference type="OrthoDB" id="3162524at2759"/>
<name>F0XEX7_GROCL</name>
<dbReference type="InParanoid" id="F0XEX7"/>
<dbReference type="AlphaFoldDB" id="F0XEX7"/>
<evidence type="ECO:0000259" key="1">
    <source>
        <dbReference type="PROSITE" id="PS51677"/>
    </source>
</evidence>
<dbReference type="PROSITE" id="PS51677">
    <property type="entry name" value="NODB"/>
    <property type="match status" value="1"/>
</dbReference>
<keyword evidence="3" id="KW-1185">Reference proteome</keyword>
<dbReference type="CDD" id="cd10938">
    <property type="entry name" value="CE4_HpPgdA_like"/>
    <property type="match status" value="1"/>
</dbReference>
<dbReference type="Pfam" id="PF01522">
    <property type="entry name" value="Polysacc_deac_1"/>
    <property type="match status" value="1"/>
</dbReference>
<dbReference type="InterPro" id="IPR037950">
    <property type="entry name" value="PgdA-like"/>
</dbReference>
<dbReference type="Proteomes" id="UP000007796">
    <property type="component" value="Unassembled WGS sequence"/>
</dbReference>
<gene>
    <name evidence="2" type="ORF">CMQ_1429</name>
</gene>
<dbReference type="Gene3D" id="3.20.20.370">
    <property type="entry name" value="Glycoside hydrolase/deacetylase"/>
    <property type="match status" value="1"/>
</dbReference>
<organism evidence="3">
    <name type="scientific">Grosmannia clavigera (strain kw1407 / UAMH 11150)</name>
    <name type="common">Blue stain fungus</name>
    <name type="synonym">Graphiocladiella clavigera</name>
    <dbReference type="NCBI Taxonomy" id="655863"/>
    <lineage>
        <taxon>Eukaryota</taxon>
        <taxon>Fungi</taxon>
        <taxon>Dikarya</taxon>
        <taxon>Ascomycota</taxon>
        <taxon>Pezizomycotina</taxon>
        <taxon>Sordariomycetes</taxon>
        <taxon>Sordariomycetidae</taxon>
        <taxon>Ophiostomatales</taxon>
        <taxon>Ophiostomataceae</taxon>
        <taxon>Leptographium</taxon>
    </lineage>
</organism>
<dbReference type="PANTHER" id="PTHR47561">
    <property type="entry name" value="POLYSACCHARIDE DEACETYLASE FAMILY PROTEIN (AFU_ORTHOLOGUE AFUA_6G05030)"/>
    <property type="match status" value="1"/>
</dbReference>
<evidence type="ECO:0000313" key="2">
    <source>
        <dbReference type="EMBL" id="EFX04501.1"/>
    </source>
</evidence>
<evidence type="ECO:0000313" key="3">
    <source>
        <dbReference type="Proteomes" id="UP000007796"/>
    </source>
</evidence>
<proteinExistence type="predicted"/>
<dbReference type="InterPro" id="IPR011330">
    <property type="entry name" value="Glyco_hydro/deAcase_b/a-brl"/>
</dbReference>
<dbReference type="HOGENOM" id="CLU_029940_1_0_1"/>
<protein>
    <submittedName>
        <fullName evidence="2">Polysaccharide deacetylase family protein</fullName>
    </submittedName>
</protein>
<sequence>MGKKRVLVSYGVDVDAVSGWLGSYGGEDSTNDISRGYFAGTIGTQRMLQLFAKYDIKATWFIPGHSLETFPDDMAAVRDAGHEIGLHGYSHENPTDMTLDQQRQVLDRTYRLLTDFCGGRPPRGSVAPWWETSVEGAQLLLDYGLEYDHSMSHHDCQAYYLRTGDTWTKIDYSQADAATWMKPLVRGKETGLVEIPANWYLDDLPPMMFIKAAPNSHGYVNARDVEDLWRDHFDYFYREYDEFIFPLTVHPDVSGRPHALLMHERLIEHMKRHEGVEFVTMAEICDEFKKKNDPDPGAALPATPGLMLAKK</sequence>
<dbReference type="EMBL" id="GL629765">
    <property type="protein sequence ID" value="EFX04501.1"/>
    <property type="molecule type" value="Genomic_DNA"/>
</dbReference>
<reference evidence="2 3" key="1">
    <citation type="journal article" date="2011" name="Proc. Natl. Acad. Sci. U.S.A.">
        <title>Genome and transcriptome analyses of the mountain pine beetle-fungal symbiont Grosmannia clavigera, a lodgepole pine pathogen.</title>
        <authorList>
            <person name="DiGuistini S."/>
            <person name="Wang Y."/>
            <person name="Liao N.Y."/>
            <person name="Taylor G."/>
            <person name="Tanguay P."/>
            <person name="Feau N."/>
            <person name="Henrissat B."/>
            <person name="Chan S.K."/>
            <person name="Hesse-Orce U."/>
            <person name="Alamouti S.M."/>
            <person name="Tsui C.K.M."/>
            <person name="Docking R.T."/>
            <person name="Levasseur A."/>
            <person name="Haridas S."/>
            <person name="Robertson G."/>
            <person name="Birol I."/>
            <person name="Holt R.A."/>
            <person name="Marra M.A."/>
            <person name="Hamelin R.C."/>
            <person name="Hirst M."/>
            <person name="Jones S.J.M."/>
            <person name="Bohlmann J."/>
            <person name="Breuil C."/>
        </authorList>
    </citation>
    <scope>NUCLEOTIDE SEQUENCE [LARGE SCALE GENOMIC DNA]</scope>
    <source>
        <strain evidence="3">kw1407 / UAMH 11150</strain>
    </source>
</reference>
<dbReference type="GO" id="GO:0016810">
    <property type="term" value="F:hydrolase activity, acting on carbon-nitrogen (but not peptide) bonds"/>
    <property type="evidence" value="ECO:0007669"/>
    <property type="project" value="InterPro"/>
</dbReference>
<feature type="domain" description="NodB homology" evidence="1">
    <location>
        <begin position="25"/>
        <end position="279"/>
    </location>
</feature>
<dbReference type="InterPro" id="IPR002509">
    <property type="entry name" value="NODB_dom"/>
</dbReference>
<dbReference type="GeneID" id="25974306"/>